<evidence type="ECO:0000313" key="2">
    <source>
        <dbReference type="Proteomes" id="UP001151760"/>
    </source>
</evidence>
<name>A0ABQ5I0L9_9ASTR</name>
<dbReference type="EMBL" id="BQNB010020170">
    <property type="protein sequence ID" value="GJT93072.1"/>
    <property type="molecule type" value="Genomic_DNA"/>
</dbReference>
<keyword evidence="2" id="KW-1185">Reference proteome</keyword>
<accession>A0ABQ5I0L9</accession>
<proteinExistence type="predicted"/>
<gene>
    <name evidence="1" type="ORF">Tco_1081917</name>
</gene>
<sequence length="232" mass="25999">MTPIVGFISKGTLLMNKGCIARSNKPYAQRGDSELRDGVLFRTCVPTSHRSYALGPRSVGWQRRGLTVSGSLLATMHRDFARDMIKKSGGLKFLIVAIDYFTKWIEAKAVATITGNQILDHIRRKGCGTSQPLSEEKAKLKMKGYYDAKVRGVSFRPGDCMYRANDASHAEDTGKLGPKWEGPTRLRRTWKRRITRLRDMVGLCVCPARGISAISRNAIFSEVLTGYMRTFF</sequence>
<evidence type="ECO:0000313" key="1">
    <source>
        <dbReference type="EMBL" id="GJT93072.1"/>
    </source>
</evidence>
<evidence type="ECO:0008006" key="3">
    <source>
        <dbReference type="Google" id="ProtNLM"/>
    </source>
</evidence>
<reference evidence="1" key="1">
    <citation type="journal article" date="2022" name="Int. J. Mol. Sci.">
        <title>Draft Genome of Tanacetum Coccineum: Genomic Comparison of Closely Related Tanacetum-Family Plants.</title>
        <authorList>
            <person name="Yamashiro T."/>
            <person name="Shiraishi A."/>
            <person name="Nakayama K."/>
            <person name="Satake H."/>
        </authorList>
    </citation>
    <scope>NUCLEOTIDE SEQUENCE</scope>
</reference>
<reference evidence="1" key="2">
    <citation type="submission" date="2022-01" db="EMBL/GenBank/DDBJ databases">
        <authorList>
            <person name="Yamashiro T."/>
            <person name="Shiraishi A."/>
            <person name="Satake H."/>
            <person name="Nakayama K."/>
        </authorList>
    </citation>
    <scope>NUCLEOTIDE SEQUENCE</scope>
</reference>
<dbReference type="Proteomes" id="UP001151760">
    <property type="component" value="Unassembled WGS sequence"/>
</dbReference>
<protein>
    <recommendedName>
        <fullName evidence="3">Reverse transcriptase domain-containing protein</fullName>
    </recommendedName>
</protein>
<dbReference type="Gene3D" id="3.30.420.10">
    <property type="entry name" value="Ribonuclease H-like superfamily/Ribonuclease H"/>
    <property type="match status" value="1"/>
</dbReference>
<dbReference type="InterPro" id="IPR036397">
    <property type="entry name" value="RNaseH_sf"/>
</dbReference>
<comment type="caution">
    <text evidence="1">The sequence shown here is derived from an EMBL/GenBank/DDBJ whole genome shotgun (WGS) entry which is preliminary data.</text>
</comment>
<organism evidence="1 2">
    <name type="scientific">Tanacetum coccineum</name>
    <dbReference type="NCBI Taxonomy" id="301880"/>
    <lineage>
        <taxon>Eukaryota</taxon>
        <taxon>Viridiplantae</taxon>
        <taxon>Streptophyta</taxon>
        <taxon>Embryophyta</taxon>
        <taxon>Tracheophyta</taxon>
        <taxon>Spermatophyta</taxon>
        <taxon>Magnoliopsida</taxon>
        <taxon>eudicotyledons</taxon>
        <taxon>Gunneridae</taxon>
        <taxon>Pentapetalae</taxon>
        <taxon>asterids</taxon>
        <taxon>campanulids</taxon>
        <taxon>Asterales</taxon>
        <taxon>Asteraceae</taxon>
        <taxon>Asteroideae</taxon>
        <taxon>Anthemideae</taxon>
        <taxon>Anthemidinae</taxon>
        <taxon>Tanacetum</taxon>
    </lineage>
</organism>